<dbReference type="InterPro" id="IPR016181">
    <property type="entry name" value="Acyl_CoA_acyltransferase"/>
</dbReference>
<dbReference type="GO" id="GO:0005737">
    <property type="term" value="C:cytoplasm"/>
    <property type="evidence" value="ECO:0007669"/>
    <property type="project" value="UniProtKB-SubCell"/>
</dbReference>
<dbReference type="InterPro" id="IPR004616">
    <property type="entry name" value="Leu/Phe-tRNA_Trfase"/>
</dbReference>
<dbReference type="EC" id="2.3.2.6" evidence="4"/>
<accession>A0A402B9G6</accession>
<gene>
    <name evidence="4 5" type="primary">aat</name>
    <name evidence="5" type="ORF">KDA_35050</name>
</gene>
<keyword evidence="6" id="KW-1185">Reference proteome</keyword>
<evidence type="ECO:0000256" key="2">
    <source>
        <dbReference type="ARBA" id="ARBA00022679"/>
    </source>
</evidence>
<evidence type="ECO:0000313" key="5">
    <source>
        <dbReference type="EMBL" id="GCE28021.1"/>
    </source>
</evidence>
<organism evidence="5 6">
    <name type="scientific">Dictyobacter alpinus</name>
    <dbReference type="NCBI Taxonomy" id="2014873"/>
    <lineage>
        <taxon>Bacteria</taxon>
        <taxon>Bacillati</taxon>
        <taxon>Chloroflexota</taxon>
        <taxon>Ktedonobacteria</taxon>
        <taxon>Ktedonobacterales</taxon>
        <taxon>Dictyobacteraceae</taxon>
        <taxon>Dictyobacter</taxon>
    </lineage>
</organism>
<dbReference type="FunFam" id="3.40.630.70:FF:000001">
    <property type="entry name" value="Leucyl/phenylalanyl-tRNA--protein transferase"/>
    <property type="match status" value="1"/>
</dbReference>
<evidence type="ECO:0000256" key="1">
    <source>
        <dbReference type="ARBA" id="ARBA00022490"/>
    </source>
</evidence>
<dbReference type="Gene3D" id="3.30.70.3550">
    <property type="entry name" value="Leucyl/phenylalanyl-tRNA-protein transferase, N-terminal domain"/>
    <property type="match status" value="1"/>
</dbReference>
<keyword evidence="1 4" id="KW-0963">Cytoplasm</keyword>
<evidence type="ECO:0000256" key="4">
    <source>
        <dbReference type="HAMAP-Rule" id="MF_00688"/>
    </source>
</evidence>
<dbReference type="GO" id="GO:0030163">
    <property type="term" value="P:protein catabolic process"/>
    <property type="evidence" value="ECO:0007669"/>
    <property type="project" value="UniProtKB-UniRule"/>
</dbReference>
<dbReference type="Proteomes" id="UP000287171">
    <property type="component" value="Unassembled WGS sequence"/>
</dbReference>
<keyword evidence="3 4" id="KW-0012">Acyltransferase</keyword>
<comment type="catalytic activity">
    <reaction evidence="4">
        <text>N-terminal L-lysyl-[protein] + L-leucyl-tRNA(Leu) = N-terminal L-leucyl-L-lysyl-[protein] + tRNA(Leu) + H(+)</text>
        <dbReference type="Rhea" id="RHEA:12340"/>
        <dbReference type="Rhea" id="RHEA-COMP:9613"/>
        <dbReference type="Rhea" id="RHEA-COMP:9622"/>
        <dbReference type="Rhea" id="RHEA-COMP:12670"/>
        <dbReference type="Rhea" id="RHEA-COMP:12671"/>
        <dbReference type="ChEBI" id="CHEBI:15378"/>
        <dbReference type="ChEBI" id="CHEBI:65249"/>
        <dbReference type="ChEBI" id="CHEBI:78442"/>
        <dbReference type="ChEBI" id="CHEBI:78494"/>
        <dbReference type="ChEBI" id="CHEBI:133043"/>
        <dbReference type="EC" id="2.3.2.6"/>
    </reaction>
</comment>
<dbReference type="Gene3D" id="3.40.630.70">
    <property type="entry name" value="Leucyl/phenylalanyl-tRNA-protein transferase, C-terminal domain"/>
    <property type="match status" value="1"/>
</dbReference>
<evidence type="ECO:0000256" key="3">
    <source>
        <dbReference type="ARBA" id="ARBA00023315"/>
    </source>
</evidence>
<dbReference type="PANTHER" id="PTHR30098">
    <property type="entry name" value="LEUCYL/PHENYLALANYL-TRNA--PROTEIN TRANSFERASE"/>
    <property type="match status" value="1"/>
</dbReference>
<dbReference type="RefSeq" id="WP_218027508.1">
    <property type="nucleotide sequence ID" value="NZ_BIFT01000001.1"/>
</dbReference>
<comment type="caution">
    <text evidence="5">The sequence shown here is derived from an EMBL/GenBank/DDBJ whole genome shotgun (WGS) entry which is preliminary data.</text>
</comment>
<comment type="subcellular location">
    <subcellularLocation>
        <location evidence="4">Cytoplasm</location>
    </subcellularLocation>
</comment>
<dbReference type="HAMAP" id="MF_00688">
    <property type="entry name" value="Leu_Phe_trans"/>
    <property type="match status" value="1"/>
</dbReference>
<proteinExistence type="inferred from homology"/>
<comment type="catalytic activity">
    <reaction evidence="4">
        <text>N-terminal L-arginyl-[protein] + L-leucyl-tRNA(Leu) = N-terminal L-leucyl-L-arginyl-[protein] + tRNA(Leu) + H(+)</text>
        <dbReference type="Rhea" id="RHEA:50416"/>
        <dbReference type="Rhea" id="RHEA-COMP:9613"/>
        <dbReference type="Rhea" id="RHEA-COMP:9622"/>
        <dbReference type="Rhea" id="RHEA-COMP:12672"/>
        <dbReference type="Rhea" id="RHEA-COMP:12673"/>
        <dbReference type="ChEBI" id="CHEBI:15378"/>
        <dbReference type="ChEBI" id="CHEBI:64719"/>
        <dbReference type="ChEBI" id="CHEBI:78442"/>
        <dbReference type="ChEBI" id="CHEBI:78494"/>
        <dbReference type="ChEBI" id="CHEBI:133044"/>
        <dbReference type="EC" id="2.3.2.6"/>
    </reaction>
</comment>
<sequence>MIRQRQPEKLDPVLVVRAYAQGIFPMADERGKINWYAPDPRAILEHERFHVSRSLRATWRKQPYQIRMDTVFEQVMHCCGGREDTWINQEFITTYTYLHYKGLAHCVEAWDGDKLVGGLYGVALGGAFMGESMFSSAPDASKLCLIALVEHLRSRGYILHDTQFITPHLASMGVIEIPRLEYERRLQQALQLHCQW</sequence>
<dbReference type="SUPFAM" id="SSF55729">
    <property type="entry name" value="Acyl-CoA N-acyltransferases (Nat)"/>
    <property type="match status" value="1"/>
</dbReference>
<protein>
    <recommendedName>
        <fullName evidence="4">Leucyl/phenylalanyl-tRNA--protein transferase</fullName>
        <ecNumber evidence="4">2.3.2.6</ecNumber>
    </recommendedName>
    <alternativeName>
        <fullName evidence="4">L/F-transferase</fullName>
    </alternativeName>
    <alternativeName>
        <fullName evidence="4">Leucyltransferase</fullName>
    </alternativeName>
    <alternativeName>
        <fullName evidence="4">Phenyalanyltransferase</fullName>
    </alternativeName>
</protein>
<comment type="similarity">
    <text evidence="4">Belongs to the L/F-transferase family.</text>
</comment>
<evidence type="ECO:0000313" key="6">
    <source>
        <dbReference type="Proteomes" id="UP000287171"/>
    </source>
</evidence>
<dbReference type="EMBL" id="BIFT01000001">
    <property type="protein sequence ID" value="GCE28021.1"/>
    <property type="molecule type" value="Genomic_DNA"/>
</dbReference>
<name>A0A402B9G6_9CHLR</name>
<dbReference type="AlphaFoldDB" id="A0A402B9G6"/>
<comment type="catalytic activity">
    <reaction evidence="4">
        <text>L-phenylalanyl-tRNA(Phe) + an N-terminal L-alpha-aminoacyl-[protein] = an N-terminal L-phenylalanyl-L-alpha-aminoacyl-[protein] + tRNA(Phe)</text>
        <dbReference type="Rhea" id="RHEA:43632"/>
        <dbReference type="Rhea" id="RHEA-COMP:9668"/>
        <dbReference type="Rhea" id="RHEA-COMP:9699"/>
        <dbReference type="Rhea" id="RHEA-COMP:10636"/>
        <dbReference type="Rhea" id="RHEA-COMP:10637"/>
        <dbReference type="ChEBI" id="CHEBI:78442"/>
        <dbReference type="ChEBI" id="CHEBI:78531"/>
        <dbReference type="ChEBI" id="CHEBI:78597"/>
        <dbReference type="ChEBI" id="CHEBI:83561"/>
        <dbReference type="EC" id="2.3.2.6"/>
    </reaction>
</comment>
<dbReference type="PANTHER" id="PTHR30098:SF2">
    <property type="entry name" value="LEUCYL_PHENYLALANYL-TRNA--PROTEIN TRANSFERASE"/>
    <property type="match status" value="1"/>
</dbReference>
<dbReference type="Pfam" id="PF03588">
    <property type="entry name" value="Leu_Phe_trans"/>
    <property type="match status" value="1"/>
</dbReference>
<comment type="function">
    <text evidence="4">Functions in the N-end rule pathway of protein degradation where it conjugates Leu, Phe and, less efficiently, Met from aminoacyl-tRNAs to the N-termini of proteins containing an N-terminal arginine or lysine.</text>
</comment>
<dbReference type="InterPro" id="IPR042203">
    <property type="entry name" value="Leu/Phe-tRNA_Trfase_C"/>
</dbReference>
<dbReference type="NCBIfam" id="TIGR00667">
    <property type="entry name" value="aat"/>
    <property type="match status" value="1"/>
</dbReference>
<dbReference type="InterPro" id="IPR042221">
    <property type="entry name" value="Leu/Phe-tRNA_Trfase_N"/>
</dbReference>
<dbReference type="GO" id="GO:0008914">
    <property type="term" value="F:leucyl-tRNA--protein transferase activity"/>
    <property type="evidence" value="ECO:0007669"/>
    <property type="project" value="UniProtKB-UniRule"/>
</dbReference>
<keyword evidence="2 4" id="KW-0808">Transferase</keyword>
<reference evidence="6" key="1">
    <citation type="submission" date="2018-12" db="EMBL/GenBank/DDBJ databases">
        <title>Tengunoibacter tsumagoiensis gen. nov., sp. nov., Dictyobacter kobayashii sp. nov., D. alpinus sp. nov., and D. joshuensis sp. nov. and description of Dictyobacteraceae fam. nov. within the order Ktedonobacterales isolated from Tengu-no-mugimeshi.</title>
        <authorList>
            <person name="Wang C.M."/>
            <person name="Zheng Y."/>
            <person name="Sakai Y."/>
            <person name="Toyoda A."/>
            <person name="Minakuchi Y."/>
            <person name="Abe K."/>
            <person name="Yokota A."/>
            <person name="Yabe S."/>
        </authorList>
    </citation>
    <scope>NUCLEOTIDE SEQUENCE [LARGE SCALE GENOMIC DNA]</scope>
    <source>
        <strain evidence="6">Uno16</strain>
    </source>
</reference>